<proteinExistence type="predicted"/>
<protein>
    <submittedName>
        <fullName evidence="2">Uncharacterized protein</fullName>
    </submittedName>
</protein>
<feature type="compositionally biased region" description="Low complexity" evidence="1">
    <location>
        <begin position="1"/>
        <end position="20"/>
    </location>
</feature>
<comment type="caution">
    <text evidence="2">The sequence shown here is derived from an EMBL/GenBank/DDBJ whole genome shotgun (WGS) entry which is preliminary data.</text>
</comment>
<sequence length="284" mass="31170">MSSPPNITLTSTNSSTSSPTEPQLINILSAALNSTSSCSSPQPAADKAASQVDQLYPGSSSSADAIEAFLWSFWSLLIAAAKKISATDNTRQNLLVDIVAKLKTCRDEHVELWGQQTRVWGELPMLGPCMREAWNLRPDFNSTSDDAIAEWISLNSFAARLLAADLQSWVNFAIWELRASLEEEPPWTTKARDAGLAASCEWIRHAGLTLYRQGREAHELDAVEQRALKPGRLLHCGASGLSDMRWSFWKERLGLLGAGAGSGELKQRTQETIHGMKELEDKSS</sequence>
<dbReference type="EMBL" id="NJEU01000119">
    <property type="protein sequence ID" value="PHH81451.1"/>
    <property type="molecule type" value="Genomic_DNA"/>
</dbReference>
<dbReference type="InterPro" id="IPR053204">
    <property type="entry name" value="Oxopyrrolidines_Biosynth-assoc"/>
</dbReference>
<dbReference type="Pfam" id="PF12311">
    <property type="entry name" value="DUF3632"/>
    <property type="match status" value="1"/>
</dbReference>
<dbReference type="PANTHER" id="PTHR38797">
    <property type="entry name" value="NUCLEAR PORE COMPLEX PROTEIN NUP85-RELATED"/>
    <property type="match status" value="1"/>
</dbReference>
<evidence type="ECO:0000256" key="1">
    <source>
        <dbReference type="SAM" id="MobiDB-lite"/>
    </source>
</evidence>
<accession>A0A2C5ZQ52</accession>
<dbReference type="PANTHER" id="PTHR38797:SF4">
    <property type="entry name" value="NUCLEAR PORE COMPLEX PROTEIN NUP85"/>
    <property type="match status" value="1"/>
</dbReference>
<dbReference type="Proteomes" id="UP000224854">
    <property type="component" value="Unassembled WGS sequence"/>
</dbReference>
<dbReference type="AlphaFoldDB" id="A0A2C5ZQ52"/>
<evidence type="ECO:0000313" key="3">
    <source>
        <dbReference type="Proteomes" id="UP000224854"/>
    </source>
</evidence>
<dbReference type="InterPro" id="IPR022085">
    <property type="entry name" value="OpdG"/>
</dbReference>
<feature type="region of interest" description="Disordered" evidence="1">
    <location>
        <begin position="1"/>
        <end position="21"/>
    </location>
</feature>
<gene>
    <name evidence="2" type="ORF">CDD82_731</name>
</gene>
<organism evidence="2 3">
    <name type="scientific">Ophiocordyceps australis</name>
    <dbReference type="NCBI Taxonomy" id="1399860"/>
    <lineage>
        <taxon>Eukaryota</taxon>
        <taxon>Fungi</taxon>
        <taxon>Dikarya</taxon>
        <taxon>Ascomycota</taxon>
        <taxon>Pezizomycotina</taxon>
        <taxon>Sordariomycetes</taxon>
        <taxon>Hypocreomycetidae</taxon>
        <taxon>Hypocreales</taxon>
        <taxon>Ophiocordycipitaceae</taxon>
        <taxon>Ophiocordyceps</taxon>
    </lineage>
</organism>
<keyword evidence="3" id="KW-1185">Reference proteome</keyword>
<dbReference type="OrthoDB" id="3350591at2759"/>
<name>A0A2C5ZQ52_9HYPO</name>
<evidence type="ECO:0000313" key="2">
    <source>
        <dbReference type="EMBL" id="PHH81451.1"/>
    </source>
</evidence>
<reference evidence="2 3" key="1">
    <citation type="submission" date="2017-06" db="EMBL/GenBank/DDBJ databases">
        <title>Ant-infecting Ophiocordyceps genomes reveal a high diversity of potential behavioral manipulation genes and a possible major role for enterotoxins.</title>
        <authorList>
            <person name="De Bekker C."/>
            <person name="Evans H.C."/>
            <person name="Brachmann A."/>
            <person name="Hughes D.P."/>
        </authorList>
    </citation>
    <scope>NUCLEOTIDE SEQUENCE [LARGE SCALE GENOMIC DNA]</scope>
    <source>
        <strain evidence="2 3">1348a</strain>
    </source>
</reference>